<keyword evidence="3" id="KW-1185">Reference proteome</keyword>
<protein>
    <submittedName>
        <fullName evidence="2">Uncharacterized protein</fullName>
    </submittedName>
</protein>
<dbReference type="AlphaFoldDB" id="A0A1V6Q2Z3"/>
<name>A0A1V6Q2Z3_9EURO</name>
<feature type="transmembrane region" description="Helical" evidence="1">
    <location>
        <begin position="40"/>
        <end position="60"/>
    </location>
</feature>
<proteinExistence type="predicted"/>
<evidence type="ECO:0000256" key="1">
    <source>
        <dbReference type="SAM" id="Phobius"/>
    </source>
</evidence>
<gene>
    <name evidence="2" type="ORF">PENANT_c016G05210</name>
</gene>
<accession>A0A1V6Q2Z3</accession>
<keyword evidence="1" id="KW-0472">Membrane</keyword>
<dbReference type="Proteomes" id="UP000191672">
    <property type="component" value="Unassembled WGS sequence"/>
</dbReference>
<reference evidence="3" key="1">
    <citation type="journal article" date="2017" name="Nat. Microbiol.">
        <title>Global analysis of biosynthetic gene clusters reveals vast potential of secondary metabolite production in Penicillium species.</title>
        <authorList>
            <person name="Nielsen J.C."/>
            <person name="Grijseels S."/>
            <person name="Prigent S."/>
            <person name="Ji B."/>
            <person name="Dainat J."/>
            <person name="Nielsen K.F."/>
            <person name="Frisvad J.C."/>
            <person name="Workman M."/>
            <person name="Nielsen J."/>
        </authorList>
    </citation>
    <scope>NUCLEOTIDE SEQUENCE [LARGE SCALE GENOMIC DNA]</scope>
    <source>
        <strain evidence="3">IBT 31811</strain>
    </source>
</reference>
<sequence>MPFGPQSHLRLPRTLLPPTSTIIHDAIKMHRVLVETQGTYLLKISTLVLGLAIMVIMILVKEWTQYQAAQFWPKLPVTGPPDLESSFAFSAEAWRMRELEASWSLYPLRLTHLSQLLNLMASSH</sequence>
<keyword evidence="1" id="KW-1133">Transmembrane helix</keyword>
<keyword evidence="1" id="KW-0812">Transmembrane</keyword>
<dbReference type="EMBL" id="MDYN01000016">
    <property type="protein sequence ID" value="OQD83629.1"/>
    <property type="molecule type" value="Genomic_DNA"/>
</dbReference>
<evidence type="ECO:0000313" key="2">
    <source>
        <dbReference type="EMBL" id="OQD83629.1"/>
    </source>
</evidence>
<comment type="caution">
    <text evidence="2">The sequence shown here is derived from an EMBL/GenBank/DDBJ whole genome shotgun (WGS) entry which is preliminary data.</text>
</comment>
<organism evidence="2 3">
    <name type="scientific">Penicillium antarcticum</name>
    <dbReference type="NCBI Taxonomy" id="416450"/>
    <lineage>
        <taxon>Eukaryota</taxon>
        <taxon>Fungi</taxon>
        <taxon>Dikarya</taxon>
        <taxon>Ascomycota</taxon>
        <taxon>Pezizomycotina</taxon>
        <taxon>Eurotiomycetes</taxon>
        <taxon>Eurotiomycetidae</taxon>
        <taxon>Eurotiales</taxon>
        <taxon>Aspergillaceae</taxon>
        <taxon>Penicillium</taxon>
    </lineage>
</organism>
<evidence type="ECO:0000313" key="3">
    <source>
        <dbReference type="Proteomes" id="UP000191672"/>
    </source>
</evidence>